<feature type="chain" id="PRO_5019256330" evidence="1">
    <location>
        <begin position="25"/>
        <end position="253"/>
    </location>
</feature>
<proteinExistence type="predicted"/>
<dbReference type="AlphaFoldDB" id="A0A445MW27"/>
<protein>
    <submittedName>
        <fullName evidence="3">Putative PEP-CTERM-like protein</fullName>
    </submittedName>
</protein>
<dbReference type="Pfam" id="PF07589">
    <property type="entry name" value="PEP-CTERM"/>
    <property type="match status" value="1"/>
</dbReference>
<evidence type="ECO:0000256" key="1">
    <source>
        <dbReference type="SAM" id="SignalP"/>
    </source>
</evidence>
<evidence type="ECO:0000259" key="2">
    <source>
        <dbReference type="Pfam" id="PF07589"/>
    </source>
</evidence>
<sequence length="253" mass="27955">MKNIFKIFWLLIMVCFFTGANAFAYEILDNYIGGNPTSPSYMGKDIIGDANLFAVSKMDVNFSGGNMIVDIYSTYFDNIGMYETQLVDLFISTDGYHPYIVNGSTAYDNCYNGEDWEYAIVLDNHTTQGSGITNVYGVNPSNIKLSYAPSGYIYRAGQEVQYNGTGQASLGSGTWDISDDYSYLRISIAMMGNNGAYDWTDETEFGFHWATATCGNDVIEGSAPAPVPEPSTMILLFTGLAGFFGFRKKSRRT</sequence>
<feature type="signal peptide" evidence="1">
    <location>
        <begin position="1"/>
        <end position="24"/>
    </location>
</feature>
<reference evidence="3" key="1">
    <citation type="submission" date="2018-01" db="EMBL/GenBank/DDBJ databases">
        <authorList>
            <person name="Regsiter A."/>
            <person name="William W."/>
        </authorList>
    </citation>
    <scope>NUCLEOTIDE SEQUENCE</scope>
    <source>
        <strain evidence="3">TRIP AH-1</strain>
    </source>
</reference>
<dbReference type="NCBIfam" id="TIGR02595">
    <property type="entry name" value="PEP_CTERM"/>
    <property type="match status" value="1"/>
</dbReference>
<keyword evidence="1" id="KW-0732">Signal</keyword>
<feature type="domain" description="Ice-binding protein C-terminal" evidence="2">
    <location>
        <begin position="226"/>
        <end position="249"/>
    </location>
</feature>
<evidence type="ECO:0000313" key="3">
    <source>
        <dbReference type="EMBL" id="SPD73707.1"/>
    </source>
</evidence>
<name>A0A445MW27_9BACT</name>
<gene>
    <name evidence="3" type="ORF">PITCH_A1920046</name>
</gene>
<dbReference type="InterPro" id="IPR013424">
    <property type="entry name" value="Ice-binding_C"/>
</dbReference>
<organism evidence="3">
    <name type="scientific">uncultured Desulfobacterium sp</name>
    <dbReference type="NCBI Taxonomy" id="201089"/>
    <lineage>
        <taxon>Bacteria</taxon>
        <taxon>Pseudomonadati</taxon>
        <taxon>Thermodesulfobacteriota</taxon>
        <taxon>Desulfobacteria</taxon>
        <taxon>Desulfobacterales</taxon>
        <taxon>Desulfobacteriaceae</taxon>
        <taxon>Desulfobacterium</taxon>
        <taxon>environmental samples</taxon>
    </lineage>
</organism>
<dbReference type="EMBL" id="OJIN01000104">
    <property type="protein sequence ID" value="SPD73707.1"/>
    <property type="molecule type" value="Genomic_DNA"/>
</dbReference>
<accession>A0A445MW27</accession>